<dbReference type="Proteomes" id="UP000325797">
    <property type="component" value="Chromosome"/>
</dbReference>
<dbReference type="OrthoDB" id="9763101at2"/>
<reference evidence="2 3" key="1">
    <citation type="submission" date="2019-08" db="EMBL/GenBank/DDBJ databases">
        <title>Hyperibacter terrae gen. nov., sp. nov. and Hyperibacter viscosus sp. nov., two new members in the family Rhodospirillaceae isolated from the rhizosphere of Hypericum perforatum.</title>
        <authorList>
            <person name="Noviana Z."/>
        </authorList>
    </citation>
    <scope>NUCLEOTIDE SEQUENCE [LARGE SCALE GENOMIC DNA]</scope>
    <source>
        <strain evidence="2 3">R5959</strain>
    </source>
</reference>
<dbReference type="HAMAP" id="MF_00697">
    <property type="entry name" value="UPF0276"/>
    <property type="match status" value="1"/>
</dbReference>
<name>A0A5J6MYI7_9PROT</name>
<dbReference type="InterPro" id="IPR007801">
    <property type="entry name" value="MbnB/TglH/ChrH"/>
</dbReference>
<accession>A0A5J6MYI7</accession>
<dbReference type="RefSeq" id="WP_151118238.1">
    <property type="nucleotide sequence ID" value="NZ_CP042582.1"/>
</dbReference>
<keyword evidence="3" id="KW-1185">Reference proteome</keyword>
<gene>
    <name evidence="2" type="ORF">FRZ61_27200</name>
</gene>
<dbReference type="EMBL" id="CP042582">
    <property type="protein sequence ID" value="QEX22788.1"/>
    <property type="molecule type" value="Genomic_DNA"/>
</dbReference>
<proteinExistence type="inferred from homology"/>
<evidence type="ECO:0000313" key="2">
    <source>
        <dbReference type="EMBL" id="QEX22788.1"/>
    </source>
</evidence>
<dbReference type="SUPFAM" id="SSF51658">
    <property type="entry name" value="Xylose isomerase-like"/>
    <property type="match status" value="1"/>
</dbReference>
<dbReference type="InterPro" id="IPR036237">
    <property type="entry name" value="Xyl_isomerase-like_sf"/>
</dbReference>
<dbReference type="NCBIfam" id="NF003818">
    <property type="entry name" value="PRK05409.1"/>
    <property type="match status" value="1"/>
</dbReference>
<protein>
    <recommendedName>
        <fullName evidence="1">UPF0276 protein FRZ61_27200</fullName>
    </recommendedName>
</protein>
<dbReference type="AlphaFoldDB" id="A0A5J6MYI7"/>
<dbReference type="PANTHER" id="PTHR42194">
    <property type="entry name" value="UPF0276 PROTEIN HI_1600"/>
    <property type="match status" value="1"/>
</dbReference>
<comment type="similarity">
    <text evidence="1">Belongs to the UPF0276 family.</text>
</comment>
<dbReference type="Gene3D" id="3.20.20.150">
    <property type="entry name" value="Divalent-metal-dependent TIM barrel enzymes"/>
    <property type="match status" value="1"/>
</dbReference>
<sequence length="302" mass="32409">MPGSSATASVTFPAAGRIPAAAGIGLRHPHHRALLDGDRRTGWLEAHAENYMTGGWIRHVLGRLREAYPLSLHGVGLSLGGAAPLDRDHLERLRQLVRQTEPGLVSEHVAWTGMGGLYLNDLLPLPWTEEALANLVAHVGQTQDALGRTILIENPSSYLAFRHSEMSEPAFLVEACRRSGCGLLLDVNNVFVSARNLGFDPEAYLQAIPGELVGEIHLAGHSRQDVEGVELRIDDHGSAVAPEVWALYRQTIARIGPRPTLIEWDSSIPDLPVLLAEAAKADAVLSGYGGAGVAGEDRHAVA</sequence>
<evidence type="ECO:0000256" key="1">
    <source>
        <dbReference type="HAMAP-Rule" id="MF_00697"/>
    </source>
</evidence>
<evidence type="ECO:0000313" key="3">
    <source>
        <dbReference type="Proteomes" id="UP000325797"/>
    </source>
</evidence>
<dbReference type="PANTHER" id="PTHR42194:SF1">
    <property type="entry name" value="UPF0276 PROTEIN HI_1600"/>
    <property type="match status" value="1"/>
</dbReference>
<organism evidence="2 3">
    <name type="scientific">Hypericibacter adhaerens</name>
    <dbReference type="NCBI Taxonomy" id="2602016"/>
    <lineage>
        <taxon>Bacteria</taxon>
        <taxon>Pseudomonadati</taxon>
        <taxon>Pseudomonadota</taxon>
        <taxon>Alphaproteobacteria</taxon>
        <taxon>Rhodospirillales</taxon>
        <taxon>Dongiaceae</taxon>
        <taxon>Hypericibacter</taxon>
    </lineage>
</organism>
<dbReference type="Pfam" id="PF05114">
    <property type="entry name" value="MbnB_TglH_ChrH"/>
    <property type="match status" value="1"/>
</dbReference>
<dbReference type="KEGG" id="hadh:FRZ61_27200"/>